<dbReference type="AlphaFoldDB" id="A0A8J3T3P3"/>
<evidence type="ECO:0000313" key="2">
    <source>
        <dbReference type="EMBL" id="GII04325.1"/>
    </source>
</evidence>
<protein>
    <submittedName>
        <fullName evidence="2">Uncharacterized protein</fullName>
    </submittedName>
</protein>
<evidence type="ECO:0000256" key="1">
    <source>
        <dbReference type="SAM" id="Phobius"/>
    </source>
</evidence>
<dbReference type="EMBL" id="BOOK01000049">
    <property type="protein sequence ID" value="GII04325.1"/>
    <property type="molecule type" value="Genomic_DNA"/>
</dbReference>
<sequence length="156" mass="16864">MGVQSWWGNLLQGGLSAVIGGIVAAVTAWAVVTATKRHDRRIALESEARGSGISLMLYLGAVSGHLDKALENGTPVPVITTTPDWLTNVIRAEIAMFSLGREIGKEFSGGVGDLRRSLEIIEGRTPHPDLIQSAASTLDRLIQRLSDRLMEGRHRQ</sequence>
<feature type="transmembrane region" description="Helical" evidence="1">
    <location>
        <begin position="6"/>
        <end position="32"/>
    </location>
</feature>
<reference evidence="2" key="1">
    <citation type="submission" date="2021-01" db="EMBL/GenBank/DDBJ databases">
        <title>Whole genome shotgun sequence of Planobispora takensis NBRC 109077.</title>
        <authorList>
            <person name="Komaki H."/>
            <person name="Tamura T."/>
        </authorList>
    </citation>
    <scope>NUCLEOTIDE SEQUENCE</scope>
    <source>
        <strain evidence="2">NBRC 109077</strain>
    </source>
</reference>
<proteinExistence type="predicted"/>
<evidence type="ECO:0000313" key="3">
    <source>
        <dbReference type="Proteomes" id="UP000634476"/>
    </source>
</evidence>
<keyword evidence="1" id="KW-0812">Transmembrane</keyword>
<dbReference type="RefSeq" id="WP_203878582.1">
    <property type="nucleotide sequence ID" value="NZ_BOOK01000049.1"/>
</dbReference>
<gene>
    <name evidence="2" type="ORF">Pta02_63330</name>
</gene>
<name>A0A8J3T3P3_9ACTN</name>
<dbReference type="Proteomes" id="UP000634476">
    <property type="component" value="Unassembled WGS sequence"/>
</dbReference>
<organism evidence="2 3">
    <name type="scientific">Planobispora takensis</name>
    <dbReference type="NCBI Taxonomy" id="1367882"/>
    <lineage>
        <taxon>Bacteria</taxon>
        <taxon>Bacillati</taxon>
        <taxon>Actinomycetota</taxon>
        <taxon>Actinomycetes</taxon>
        <taxon>Streptosporangiales</taxon>
        <taxon>Streptosporangiaceae</taxon>
        <taxon>Planobispora</taxon>
    </lineage>
</organism>
<keyword evidence="1" id="KW-1133">Transmembrane helix</keyword>
<accession>A0A8J3T3P3</accession>
<keyword evidence="1" id="KW-0472">Membrane</keyword>
<keyword evidence="3" id="KW-1185">Reference proteome</keyword>
<comment type="caution">
    <text evidence="2">The sequence shown here is derived from an EMBL/GenBank/DDBJ whole genome shotgun (WGS) entry which is preliminary data.</text>
</comment>